<accession>A0ABV1L5S2</accession>
<name>A0ABV1L5S2_9BACL</name>
<protein>
    <recommendedName>
        <fullName evidence="4">DUF1648 domain-containing protein</fullName>
    </recommendedName>
</protein>
<keyword evidence="1" id="KW-0812">Transmembrane</keyword>
<feature type="transmembrane region" description="Helical" evidence="1">
    <location>
        <begin position="64"/>
        <end position="84"/>
    </location>
</feature>
<organism evidence="2 3">
    <name type="scientific">Cohnella silvisoli</name>
    <dbReference type="NCBI Taxonomy" id="2873699"/>
    <lineage>
        <taxon>Bacteria</taxon>
        <taxon>Bacillati</taxon>
        <taxon>Bacillota</taxon>
        <taxon>Bacilli</taxon>
        <taxon>Bacillales</taxon>
        <taxon>Paenibacillaceae</taxon>
        <taxon>Cohnella</taxon>
    </lineage>
</organism>
<proteinExistence type="predicted"/>
<dbReference type="Proteomes" id="UP001493487">
    <property type="component" value="Unassembled WGS sequence"/>
</dbReference>
<evidence type="ECO:0008006" key="4">
    <source>
        <dbReference type="Google" id="ProtNLM"/>
    </source>
</evidence>
<reference evidence="2 3" key="1">
    <citation type="journal article" date="2023" name="Genome Announc.">
        <title>Pan-Genome Analyses of the Genus Cohnella and Proposal of the Novel Species Cohnella silvisoli sp. nov., Isolated from Forest Soil.</title>
        <authorList>
            <person name="Wang C."/>
            <person name="Mao L."/>
            <person name="Bao G."/>
            <person name="Zhu H."/>
        </authorList>
    </citation>
    <scope>NUCLEOTIDE SEQUENCE [LARGE SCALE GENOMIC DNA]</scope>
    <source>
        <strain evidence="2 3">NL03-T5-1</strain>
    </source>
</reference>
<evidence type="ECO:0000256" key="1">
    <source>
        <dbReference type="SAM" id="Phobius"/>
    </source>
</evidence>
<evidence type="ECO:0000313" key="3">
    <source>
        <dbReference type="Proteomes" id="UP001493487"/>
    </source>
</evidence>
<keyword evidence="3" id="KW-1185">Reference proteome</keyword>
<sequence length="120" mass="13772">MNKPIQPFRCLAFVLVLLAAFVLFNMPTMMIGGNITTSNSTSLSHDVPNSVKATKRTSLPLNSKMLLFAELLLLVFHFRFFAYLPYRMPEHKSTFLPLVLLRLRKILLMPLKLTTSYVRI</sequence>
<gene>
    <name evidence="2" type="ORF">QJS35_32770</name>
</gene>
<keyword evidence="1" id="KW-1133">Transmembrane helix</keyword>
<evidence type="ECO:0000313" key="2">
    <source>
        <dbReference type="EMBL" id="MEQ4487157.1"/>
    </source>
</evidence>
<dbReference type="EMBL" id="JASKHM010000031">
    <property type="protein sequence ID" value="MEQ4487157.1"/>
    <property type="molecule type" value="Genomic_DNA"/>
</dbReference>
<dbReference type="RefSeq" id="WP_232190321.1">
    <property type="nucleotide sequence ID" value="NZ_JAIOAP010000033.1"/>
</dbReference>
<comment type="caution">
    <text evidence="2">The sequence shown here is derived from an EMBL/GenBank/DDBJ whole genome shotgun (WGS) entry which is preliminary data.</text>
</comment>
<keyword evidence="1" id="KW-0472">Membrane</keyword>